<dbReference type="OrthoDB" id="9785212at2"/>
<dbReference type="Proteomes" id="UP000054978">
    <property type="component" value="Unassembled WGS sequence"/>
</dbReference>
<dbReference type="GO" id="GO:0016301">
    <property type="term" value="F:kinase activity"/>
    <property type="evidence" value="ECO:0007669"/>
    <property type="project" value="UniProtKB-KW"/>
</dbReference>
<reference evidence="1" key="1">
    <citation type="submission" date="2016-01" db="EMBL/GenBank/DDBJ databases">
        <authorList>
            <person name="Peeters C."/>
        </authorList>
    </citation>
    <scope>NUCLEOTIDE SEQUENCE [LARGE SCALE GENOMIC DNA]</scope>
    <source>
        <strain evidence="1">LMG 29326</strain>
    </source>
</reference>
<dbReference type="InterPro" id="IPR036902">
    <property type="entry name" value="Ta1353-like_sf"/>
</dbReference>
<dbReference type="InterPro" id="IPR007153">
    <property type="entry name" value="Adenosine_kinase"/>
</dbReference>
<dbReference type="STRING" id="1777144.AWB83_06072"/>
<dbReference type="PANTHER" id="PTHR36155">
    <property type="entry name" value="BLL5354 PROTEIN"/>
    <property type="match status" value="1"/>
</dbReference>
<keyword evidence="1" id="KW-0418">Kinase</keyword>
<dbReference type="Pfam" id="PF04008">
    <property type="entry name" value="Adenosine_kin"/>
    <property type="match status" value="1"/>
</dbReference>
<keyword evidence="2" id="KW-1185">Reference proteome</keyword>
<dbReference type="RefSeq" id="WP_087049387.1">
    <property type="nucleotide sequence ID" value="NZ_FCOB02000040.1"/>
</dbReference>
<accession>A0A158E0E4</accession>
<evidence type="ECO:0000313" key="2">
    <source>
        <dbReference type="Proteomes" id="UP000054978"/>
    </source>
</evidence>
<proteinExistence type="predicted"/>
<evidence type="ECO:0000313" key="1">
    <source>
        <dbReference type="EMBL" id="SAK99407.1"/>
    </source>
</evidence>
<comment type="caution">
    <text evidence="1">The sequence shown here is derived from an EMBL/GenBank/DDBJ whole genome shotgun (WGS) entry which is preliminary data.</text>
</comment>
<keyword evidence="1" id="KW-0808">Transferase</keyword>
<sequence length="161" mass="17255">MELLAIAIDKPEDTNFILGQSHFIKTVEDLHEALVGAVPGIRFGLAFCEASGKRLVRTSGTDDGLVELAARNAQNIGAGHCFIIVLGDGFFPVNVLNTVKAVPEVCRIFCATANPTQVLVAQTDQGRGIVGVVDGMPPLGVETPEDVQWRKDLLRKIGYKA</sequence>
<organism evidence="1 2">
    <name type="scientific">Caballeronia ptereochthonis</name>
    <dbReference type="NCBI Taxonomy" id="1777144"/>
    <lineage>
        <taxon>Bacteria</taxon>
        <taxon>Pseudomonadati</taxon>
        <taxon>Pseudomonadota</taxon>
        <taxon>Betaproteobacteria</taxon>
        <taxon>Burkholderiales</taxon>
        <taxon>Burkholderiaceae</taxon>
        <taxon>Caballeronia</taxon>
    </lineage>
</organism>
<dbReference type="PANTHER" id="PTHR36155:SF1">
    <property type="entry name" value="BLL5354 PROTEIN"/>
    <property type="match status" value="1"/>
</dbReference>
<gene>
    <name evidence="1" type="ORF">AWB83_06072</name>
</gene>
<name>A0A158E0E4_9BURK</name>
<dbReference type="SUPFAM" id="SSF103165">
    <property type="entry name" value="Ta1353-like"/>
    <property type="match status" value="1"/>
</dbReference>
<dbReference type="EMBL" id="FCOB02000040">
    <property type="protein sequence ID" value="SAK99407.1"/>
    <property type="molecule type" value="Genomic_DNA"/>
</dbReference>
<dbReference type="AlphaFoldDB" id="A0A158E0E4"/>
<protein>
    <submittedName>
        <fullName evidence="1">Adenosine specific kinase</fullName>
    </submittedName>
</protein>
<dbReference type="Gene3D" id="3.40.1520.10">
    <property type="entry name" value="Ta1353-like"/>
    <property type="match status" value="1"/>
</dbReference>